<evidence type="ECO:0000313" key="2">
    <source>
        <dbReference type="Proteomes" id="UP000033616"/>
    </source>
</evidence>
<evidence type="ECO:0000313" key="1">
    <source>
        <dbReference type="EMBL" id="KJV57236.1"/>
    </source>
</evidence>
<sequence length="165" mass="18735">MTKLQKEKEDYNEPANQPIEEILNSIKNVINCNTVNSLNNATYDTEDSNDILILTEVISSPNQINNINTNTIKNNLFNITTDRHNSESTKIESKVKKNISSQTQDISISKNKTIEDIVIELLKPKLSEWLDNNLSNLVKSVINPIIVQEIKQQLSKIDQSKSKNL</sequence>
<dbReference type="OrthoDB" id="7189469at2"/>
<name>A0A0F3MNK4_9RICK</name>
<dbReference type="RefSeq" id="WP_045796919.1">
    <property type="nucleotide sequence ID" value="NZ_LANP01000002.1"/>
</dbReference>
<protein>
    <recommendedName>
        <fullName evidence="3">DUF2497 domain-containing protein</fullName>
    </recommendedName>
</protein>
<evidence type="ECO:0008006" key="3">
    <source>
        <dbReference type="Google" id="ProtNLM"/>
    </source>
</evidence>
<accession>A0A0F3MNK4</accession>
<dbReference type="InterPro" id="IPR019632">
    <property type="entry name" value="DUF2497"/>
</dbReference>
<dbReference type="STRING" id="1359168.OCHUTO_0103"/>
<comment type="caution">
    <text evidence="1">The sequence shown here is derived from an EMBL/GenBank/DDBJ whole genome shotgun (WGS) entry which is preliminary data.</text>
</comment>
<reference evidence="1 2" key="1">
    <citation type="submission" date="2015-02" db="EMBL/GenBank/DDBJ databases">
        <title>Genome Sequencing of Rickettsiales.</title>
        <authorList>
            <person name="Daugherty S.C."/>
            <person name="Su Q."/>
            <person name="Abolude K."/>
            <person name="Beier-Sexton M."/>
            <person name="Carlyon J.A."/>
            <person name="Carter R."/>
            <person name="Day N.P."/>
            <person name="Dumler S.J."/>
            <person name="Dyachenko V."/>
            <person name="Godinez A."/>
            <person name="Kurtti T.J."/>
            <person name="Lichay M."/>
            <person name="Mullins K.E."/>
            <person name="Ott S."/>
            <person name="Pappas-Brown V."/>
            <person name="Paris D.H."/>
            <person name="Patel P."/>
            <person name="Richards A.L."/>
            <person name="Sadzewicz L."/>
            <person name="Sears K."/>
            <person name="Seidman D."/>
            <person name="Sengamalay N."/>
            <person name="Stenos J."/>
            <person name="Tallon L.J."/>
            <person name="Vincent G."/>
            <person name="Fraser C.M."/>
            <person name="Munderloh U."/>
            <person name="Dunning-Hotopp J.C."/>
        </authorList>
    </citation>
    <scope>NUCLEOTIDE SEQUENCE [LARGE SCALE GENOMIC DNA]</scope>
    <source>
        <strain evidence="1 2">Fuller</strain>
    </source>
</reference>
<gene>
    <name evidence="1" type="ORF">OCHUTO_0103</name>
</gene>
<dbReference type="EMBL" id="LANP01000002">
    <property type="protein sequence ID" value="KJV57236.1"/>
    <property type="molecule type" value="Genomic_DNA"/>
</dbReference>
<dbReference type="PATRIC" id="fig|1359168.3.peg.478"/>
<dbReference type="Pfam" id="PF10691">
    <property type="entry name" value="DUF2497"/>
    <property type="match status" value="1"/>
</dbReference>
<keyword evidence="2" id="KW-1185">Reference proteome</keyword>
<dbReference type="Proteomes" id="UP000033616">
    <property type="component" value="Unassembled WGS sequence"/>
</dbReference>
<dbReference type="AlphaFoldDB" id="A0A0F3MNK4"/>
<organism evidence="1 2">
    <name type="scientific">Orientia chuto str. Dubai</name>
    <dbReference type="NCBI Taxonomy" id="1359168"/>
    <lineage>
        <taxon>Bacteria</taxon>
        <taxon>Pseudomonadati</taxon>
        <taxon>Pseudomonadota</taxon>
        <taxon>Alphaproteobacteria</taxon>
        <taxon>Rickettsiales</taxon>
        <taxon>Rickettsiaceae</taxon>
        <taxon>Rickettsieae</taxon>
        <taxon>Orientia</taxon>
    </lineage>
</organism>
<proteinExistence type="predicted"/>